<comment type="cofactor">
    <cofactor evidence="1 7">
        <name>heme</name>
        <dbReference type="ChEBI" id="CHEBI:30413"/>
    </cofactor>
</comment>
<dbReference type="PANTHER" id="PTHR24305:SF96">
    <property type="entry name" value="CYTOCHROME P450 MONOOXYGENASE STCB-RELATED"/>
    <property type="match status" value="1"/>
</dbReference>
<dbReference type="GO" id="GO:0020037">
    <property type="term" value="F:heme binding"/>
    <property type="evidence" value="ECO:0007669"/>
    <property type="project" value="InterPro"/>
</dbReference>
<keyword evidence="3 7" id="KW-0349">Heme</keyword>
<evidence type="ECO:0000256" key="8">
    <source>
        <dbReference type="RuleBase" id="RU000461"/>
    </source>
</evidence>
<dbReference type="PRINTS" id="PR00463">
    <property type="entry name" value="EP450I"/>
</dbReference>
<dbReference type="InterPro" id="IPR002401">
    <property type="entry name" value="Cyt_P450_E_grp-I"/>
</dbReference>
<gene>
    <name evidence="9" type="ORF">B0I36DRAFT_389946</name>
</gene>
<dbReference type="AlphaFoldDB" id="A0A9P9BHS7"/>
<dbReference type="SUPFAM" id="SSF48264">
    <property type="entry name" value="Cytochrome P450"/>
    <property type="match status" value="1"/>
</dbReference>
<dbReference type="EMBL" id="JAGTJQ010000019">
    <property type="protein sequence ID" value="KAH7009192.1"/>
    <property type="molecule type" value="Genomic_DNA"/>
</dbReference>
<name>A0A9P9BHS7_9PEZI</name>
<feature type="binding site" description="axial binding residue" evidence="7">
    <location>
        <position position="437"/>
    </location>
    <ligand>
        <name>heme</name>
        <dbReference type="ChEBI" id="CHEBI:30413"/>
    </ligand>
    <ligandPart>
        <name>Fe</name>
        <dbReference type="ChEBI" id="CHEBI:18248"/>
    </ligandPart>
</feature>
<evidence type="ECO:0000313" key="10">
    <source>
        <dbReference type="Proteomes" id="UP000756346"/>
    </source>
</evidence>
<dbReference type="Pfam" id="PF00067">
    <property type="entry name" value="p450"/>
    <property type="match status" value="1"/>
</dbReference>
<dbReference type="PRINTS" id="PR00385">
    <property type="entry name" value="P450"/>
</dbReference>
<dbReference type="GO" id="GO:0016705">
    <property type="term" value="F:oxidoreductase activity, acting on paired donors, with incorporation or reduction of molecular oxygen"/>
    <property type="evidence" value="ECO:0007669"/>
    <property type="project" value="InterPro"/>
</dbReference>
<dbReference type="GO" id="GO:0004497">
    <property type="term" value="F:monooxygenase activity"/>
    <property type="evidence" value="ECO:0007669"/>
    <property type="project" value="UniProtKB-KW"/>
</dbReference>
<dbReference type="InterPro" id="IPR001128">
    <property type="entry name" value="Cyt_P450"/>
</dbReference>
<sequence length="507" mass="56606">MDAINFDLVAIGAGCFTICYAAANVYYSSFNGPLATLPGPASSKFTGLPVVYQVYHGTIMYFLHDLHKRHGPIVRVTPSEVSISDPKAAKEIHKFRSEYLKTQFYEDASFDEAQNVFTTADPVYHAEWRRLFAKAVSQSNLITFQPLIQKYVEILIRKIERERREQGYVDLVKWLKSFTSDITGELSVGSSLGMLETGEEHQYVKDIKRVMPLNIFRLALWQGDFAKMRHLPFFPFATLRGVSTRLASFAKSYIDDYRARLGSGTTSYTILLDKALETQAREGRISEPEILSNAVILMLAGTDTTANTLAYMLWLLAKYPDVKAKLVEEIEQARLPGNPGIEELGKLKYLDHFMLEVMRLYGAAPGPLPARWYPAGGRTICGHFVPAGMTFSPIAYSISRDPAVYPDPDTFNPDRWADATTAMKEADFSFGGGTRICLGMHIANLEMRMVVVAFLRSPLRDAQLAYGVNGFSEGGMKQLEAIAARPWGDQVLIHYAAWAGCPMGAEH</sequence>
<comment type="similarity">
    <text evidence="2 8">Belongs to the cytochrome P450 family.</text>
</comment>
<accession>A0A9P9BHS7</accession>
<dbReference type="InterPro" id="IPR036396">
    <property type="entry name" value="Cyt_P450_sf"/>
</dbReference>
<evidence type="ECO:0000256" key="1">
    <source>
        <dbReference type="ARBA" id="ARBA00001971"/>
    </source>
</evidence>
<dbReference type="OrthoDB" id="1470350at2759"/>
<keyword evidence="6 7" id="KW-0408">Iron</keyword>
<keyword evidence="5 8" id="KW-0560">Oxidoreductase</keyword>
<evidence type="ECO:0000256" key="7">
    <source>
        <dbReference type="PIRSR" id="PIRSR602401-1"/>
    </source>
</evidence>
<evidence type="ECO:0000256" key="6">
    <source>
        <dbReference type="ARBA" id="ARBA00023004"/>
    </source>
</evidence>
<proteinExistence type="inferred from homology"/>
<dbReference type="GO" id="GO:0005506">
    <property type="term" value="F:iron ion binding"/>
    <property type="evidence" value="ECO:0007669"/>
    <property type="project" value="InterPro"/>
</dbReference>
<evidence type="ECO:0000256" key="2">
    <source>
        <dbReference type="ARBA" id="ARBA00010617"/>
    </source>
</evidence>
<evidence type="ECO:0000256" key="4">
    <source>
        <dbReference type="ARBA" id="ARBA00022723"/>
    </source>
</evidence>
<organism evidence="9 10">
    <name type="scientific">Microdochium trichocladiopsis</name>
    <dbReference type="NCBI Taxonomy" id="1682393"/>
    <lineage>
        <taxon>Eukaryota</taxon>
        <taxon>Fungi</taxon>
        <taxon>Dikarya</taxon>
        <taxon>Ascomycota</taxon>
        <taxon>Pezizomycotina</taxon>
        <taxon>Sordariomycetes</taxon>
        <taxon>Xylariomycetidae</taxon>
        <taxon>Xylariales</taxon>
        <taxon>Microdochiaceae</taxon>
        <taxon>Microdochium</taxon>
    </lineage>
</organism>
<dbReference type="GeneID" id="70190917"/>
<protein>
    <submittedName>
        <fullName evidence="9">Cytochrome P450</fullName>
    </submittedName>
</protein>
<dbReference type="PROSITE" id="PS00086">
    <property type="entry name" value="CYTOCHROME_P450"/>
    <property type="match status" value="1"/>
</dbReference>
<dbReference type="InterPro" id="IPR050121">
    <property type="entry name" value="Cytochrome_P450_monoxygenase"/>
</dbReference>
<dbReference type="Proteomes" id="UP000756346">
    <property type="component" value="Unassembled WGS sequence"/>
</dbReference>
<dbReference type="PANTHER" id="PTHR24305">
    <property type="entry name" value="CYTOCHROME P450"/>
    <property type="match status" value="1"/>
</dbReference>
<reference evidence="9" key="1">
    <citation type="journal article" date="2021" name="Nat. Commun.">
        <title>Genetic determinants of endophytism in the Arabidopsis root mycobiome.</title>
        <authorList>
            <person name="Mesny F."/>
            <person name="Miyauchi S."/>
            <person name="Thiergart T."/>
            <person name="Pickel B."/>
            <person name="Atanasova L."/>
            <person name="Karlsson M."/>
            <person name="Huettel B."/>
            <person name="Barry K.W."/>
            <person name="Haridas S."/>
            <person name="Chen C."/>
            <person name="Bauer D."/>
            <person name="Andreopoulos W."/>
            <person name="Pangilinan J."/>
            <person name="LaButti K."/>
            <person name="Riley R."/>
            <person name="Lipzen A."/>
            <person name="Clum A."/>
            <person name="Drula E."/>
            <person name="Henrissat B."/>
            <person name="Kohler A."/>
            <person name="Grigoriev I.V."/>
            <person name="Martin F.M."/>
            <person name="Hacquard S."/>
        </authorList>
    </citation>
    <scope>NUCLEOTIDE SEQUENCE</scope>
    <source>
        <strain evidence="9">MPI-CAGE-CH-0230</strain>
    </source>
</reference>
<keyword evidence="8" id="KW-0503">Monooxygenase</keyword>
<evidence type="ECO:0000313" key="9">
    <source>
        <dbReference type="EMBL" id="KAH7009192.1"/>
    </source>
</evidence>
<evidence type="ECO:0000256" key="3">
    <source>
        <dbReference type="ARBA" id="ARBA00022617"/>
    </source>
</evidence>
<evidence type="ECO:0000256" key="5">
    <source>
        <dbReference type="ARBA" id="ARBA00023002"/>
    </source>
</evidence>
<keyword evidence="10" id="KW-1185">Reference proteome</keyword>
<dbReference type="RefSeq" id="XP_046003853.1">
    <property type="nucleotide sequence ID" value="XM_046161371.1"/>
</dbReference>
<comment type="caution">
    <text evidence="9">The sequence shown here is derived from an EMBL/GenBank/DDBJ whole genome shotgun (WGS) entry which is preliminary data.</text>
</comment>
<dbReference type="InterPro" id="IPR017972">
    <property type="entry name" value="Cyt_P450_CS"/>
</dbReference>
<keyword evidence="4 7" id="KW-0479">Metal-binding</keyword>
<dbReference type="Gene3D" id="1.10.630.10">
    <property type="entry name" value="Cytochrome P450"/>
    <property type="match status" value="1"/>
</dbReference>